<comment type="caution">
    <text evidence="1">The sequence shown here is derived from an EMBL/GenBank/DDBJ whole genome shotgun (WGS) entry which is preliminary data.</text>
</comment>
<reference evidence="1" key="1">
    <citation type="submission" date="2020-10" db="EMBL/GenBank/DDBJ databases">
        <title>Connecting structure to function with the recovery of over 1000 high-quality activated sludge metagenome-assembled genomes encoding full-length rRNA genes using long-read sequencing.</title>
        <authorList>
            <person name="Singleton C.M."/>
            <person name="Petriglieri F."/>
            <person name="Kristensen J.M."/>
            <person name="Kirkegaard R.H."/>
            <person name="Michaelsen T.Y."/>
            <person name="Andersen M.H."/>
            <person name="Karst S.M."/>
            <person name="Dueholm M.S."/>
            <person name="Nielsen P.H."/>
            <person name="Albertsen M."/>
        </authorList>
    </citation>
    <scope>NUCLEOTIDE SEQUENCE</scope>
    <source>
        <strain evidence="1">OdNE_18-Q3-R46-58_BAT3C.305</strain>
    </source>
</reference>
<dbReference type="Proteomes" id="UP000808146">
    <property type="component" value="Unassembled WGS sequence"/>
</dbReference>
<organism evidence="1 2">
    <name type="scientific">Candidatus Dechloromonas phosphorivorans</name>
    <dbReference type="NCBI Taxonomy" id="2899244"/>
    <lineage>
        <taxon>Bacteria</taxon>
        <taxon>Pseudomonadati</taxon>
        <taxon>Pseudomonadota</taxon>
        <taxon>Betaproteobacteria</taxon>
        <taxon>Rhodocyclales</taxon>
        <taxon>Azonexaceae</taxon>
        <taxon>Dechloromonas</taxon>
    </lineage>
</organism>
<name>A0A9D7LQU5_9RHOO</name>
<protein>
    <recommendedName>
        <fullName evidence="3">DUF2281 domain-containing protein</fullName>
    </recommendedName>
</protein>
<gene>
    <name evidence="1" type="ORF">IPN75_08165</name>
</gene>
<proteinExistence type="predicted"/>
<evidence type="ECO:0000313" key="2">
    <source>
        <dbReference type="Proteomes" id="UP000808146"/>
    </source>
</evidence>
<evidence type="ECO:0008006" key="3">
    <source>
        <dbReference type="Google" id="ProtNLM"/>
    </source>
</evidence>
<evidence type="ECO:0000313" key="1">
    <source>
        <dbReference type="EMBL" id="MBK8890370.1"/>
    </source>
</evidence>
<sequence>MSAAIEASIIEHLHRLDDQRQAQVLDFVEYLASKSGAASPTVARPKIDPSRDLAKFIGVATGFPEDGVAYQRQIRDTEWP</sequence>
<accession>A0A9D7LQU5</accession>
<dbReference type="AlphaFoldDB" id="A0A9D7LQU5"/>
<dbReference type="EMBL" id="JADKBR010000007">
    <property type="protein sequence ID" value="MBK8890370.1"/>
    <property type="molecule type" value="Genomic_DNA"/>
</dbReference>